<dbReference type="Proteomes" id="UP001343492">
    <property type="component" value="Unassembled WGS sequence"/>
</dbReference>
<dbReference type="EMBL" id="JAZDQV010000008">
    <property type="protein sequence ID" value="MEE1877848.1"/>
    <property type="molecule type" value="Genomic_DNA"/>
</dbReference>
<gene>
    <name evidence="1" type="ORF">VRS74_09155</name>
</gene>
<keyword evidence="2" id="KW-1185">Reference proteome</keyword>
<evidence type="ECO:0000313" key="2">
    <source>
        <dbReference type="Proteomes" id="UP001343492"/>
    </source>
</evidence>
<accession>A0ABU7GFG9</accession>
<sequence length="64" mass="6972">MEGSRTEQAIRRIEAALNRIDAASDKLAPASGIDSELTARHEALRGEVAATLRDLDRLIEGLEQ</sequence>
<comment type="caution">
    <text evidence="1">The sequence shown here is derived from an EMBL/GenBank/DDBJ whole genome shotgun (WGS) entry which is preliminary data.</text>
</comment>
<proteinExistence type="predicted"/>
<organism evidence="1 2">
    <name type="scientific">Altererythrobacter litoralis</name>
    <dbReference type="NCBI Taxonomy" id="3113904"/>
    <lineage>
        <taxon>Bacteria</taxon>
        <taxon>Pseudomonadati</taxon>
        <taxon>Pseudomonadota</taxon>
        <taxon>Alphaproteobacteria</taxon>
        <taxon>Sphingomonadales</taxon>
        <taxon>Erythrobacteraceae</taxon>
        <taxon>Altererythrobacter</taxon>
    </lineage>
</organism>
<evidence type="ECO:0000313" key="1">
    <source>
        <dbReference type="EMBL" id="MEE1877848.1"/>
    </source>
</evidence>
<reference evidence="1 2" key="1">
    <citation type="submission" date="2024-01" db="EMBL/GenBank/DDBJ databases">
        <title>The genome sequence of Erythrobacteraceae sp. strain 1XM1-14.</title>
        <authorList>
            <person name="Liu Y."/>
        </authorList>
    </citation>
    <scope>NUCLEOTIDE SEQUENCE [LARGE SCALE GENOMIC DNA]</scope>
    <source>
        <strain evidence="1 2">1XM1-14</strain>
    </source>
</reference>
<name>A0ABU7GFG9_9SPHN</name>
<protein>
    <submittedName>
        <fullName evidence="1">Uncharacterized protein</fullName>
    </submittedName>
</protein>
<dbReference type="RefSeq" id="WP_354144953.1">
    <property type="nucleotide sequence ID" value="NZ_JAZDQV010000008.1"/>
</dbReference>